<evidence type="ECO:0000256" key="4">
    <source>
        <dbReference type="ARBA" id="ARBA00023172"/>
    </source>
</evidence>
<proteinExistence type="inferred from homology"/>
<sequence>MIGERGMAETTNHRIRLYRTEAIVLRRRDLGEADRILTLFTPKAGKLRVIAKGIRRPQSRLAGHLDLFVRTQVLLARGRELDIVTQAQLVEPFTGLRREPWRAGWAGYLADLTDRATVDEDPQPALYDLLLECLRLLAELPDPFAVVRRFEMRLLVLLGYQPELVVCPHCGKQLTPGRLAFAPDHGGILCGECVGHSAGEVPLSVGAVKALRLLLADHWQELARRPLSLALRGQITSALQAALQAHIGDIAASAAVATLLQEEGHDDGHPPSLAGTSS</sequence>
<dbReference type="Pfam" id="PF11967">
    <property type="entry name" value="RecO_N"/>
    <property type="match status" value="1"/>
</dbReference>
<dbReference type="EMBL" id="CP001275">
    <property type="protein sequence ID" value="ACM04992.1"/>
    <property type="molecule type" value="Genomic_DNA"/>
</dbReference>
<evidence type="ECO:0000256" key="5">
    <source>
        <dbReference type="ARBA" id="ARBA00023204"/>
    </source>
</evidence>
<dbReference type="STRING" id="309801.trd_0196"/>
<dbReference type="Gene3D" id="1.20.1440.120">
    <property type="entry name" value="Recombination protein O, C-terminal domain"/>
    <property type="match status" value="1"/>
</dbReference>
<dbReference type="Proteomes" id="UP000000447">
    <property type="component" value="Chromosome"/>
</dbReference>
<evidence type="ECO:0000259" key="8">
    <source>
        <dbReference type="Pfam" id="PF11967"/>
    </source>
</evidence>
<organism evidence="9 10">
    <name type="scientific">Thermomicrobium roseum (strain ATCC 27502 / DSM 5159 / P-2)</name>
    <dbReference type="NCBI Taxonomy" id="309801"/>
    <lineage>
        <taxon>Bacteria</taxon>
        <taxon>Pseudomonadati</taxon>
        <taxon>Thermomicrobiota</taxon>
        <taxon>Thermomicrobia</taxon>
        <taxon>Thermomicrobiales</taxon>
        <taxon>Thermomicrobiaceae</taxon>
        <taxon>Thermomicrobium</taxon>
    </lineage>
</organism>
<dbReference type="GO" id="GO:0043590">
    <property type="term" value="C:bacterial nucleoid"/>
    <property type="evidence" value="ECO:0007669"/>
    <property type="project" value="TreeGrafter"/>
</dbReference>
<evidence type="ECO:0000256" key="7">
    <source>
        <dbReference type="HAMAP-Rule" id="MF_00201"/>
    </source>
</evidence>
<gene>
    <name evidence="7 9" type="primary">recO</name>
    <name evidence="9" type="ordered locus">trd_0196</name>
</gene>
<dbReference type="KEGG" id="tro:trd_0196"/>
<comment type="function">
    <text evidence="7">Involved in DNA repair and RecF pathway recombination.</text>
</comment>
<evidence type="ECO:0000313" key="10">
    <source>
        <dbReference type="Proteomes" id="UP000000447"/>
    </source>
</evidence>
<dbReference type="SUPFAM" id="SSF57863">
    <property type="entry name" value="ArfGap/RecO-like zinc finger"/>
    <property type="match status" value="1"/>
</dbReference>
<evidence type="ECO:0000256" key="6">
    <source>
        <dbReference type="ARBA" id="ARBA00033409"/>
    </source>
</evidence>
<dbReference type="SUPFAM" id="SSF50249">
    <property type="entry name" value="Nucleic acid-binding proteins"/>
    <property type="match status" value="1"/>
</dbReference>
<evidence type="ECO:0000256" key="2">
    <source>
        <dbReference type="ARBA" id="ARBA00021310"/>
    </source>
</evidence>
<dbReference type="GO" id="GO:0006302">
    <property type="term" value="P:double-strand break repair"/>
    <property type="evidence" value="ECO:0007669"/>
    <property type="project" value="TreeGrafter"/>
</dbReference>
<keyword evidence="5 7" id="KW-0234">DNA repair</keyword>
<feature type="domain" description="DNA replication/recombination mediator RecO N-terminal" evidence="8">
    <location>
        <begin position="17"/>
        <end position="93"/>
    </location>
</feature>
<dbReference type="Pfam" id="PF02565">
    <property type="entry name" value="RecO_C"/>
    <property type="match status" value="1"/>
</dbReference>
<dbReference type="InterPro" id="IPR012340">
    <property type="entry name" value="NA-bd_OB-fold"/>
</dbReference>
<reference evidence="9 10" key="1">
    <citation type="journal article" date="2009" name="PLoS ONE">
        <title>Complete genome sequence of the aerobic CO-oxidizing thermophile Thermomicrobium roseum.</title>
        <authorList>
            <person name="Wu D."/>
            <person name="Raymond J."/>
            <person name="Wu M."/>
            <person name="Chatterji S."/>
            <person name="Ren Q."/>
            <person name="Graham J.E."/>
            <person name="Bryant D.A."/>
            <person name="Robb F."/>
            <person name="Colman A."/>
            <person name="Tallon L.J."/>
            <person name="Badger J.H."/>
            <person name="Madupu R."/>
            <person name="Ward N.L."/>
            <person name="Eisen J.A."/>
        </authorList>
    </citation>
    <scope>NUCLEOTIDE SEQUENCE [LARGE SCALE GENOMIC DNA]</scope>
    <source>
        <strain evidence="10">ATCC 27502 / DSM 5159 / P-2</strain>
    </source>
</reference>
<dbReference type="HOGENOM" id="CLU_066632_1_0_0"/>
<keyword evidence="10" id="KW-1185">Reference proteome</keyword>
<dbReference type="HAMAP" id="MF_00201">
    <property type="entry name" value="RecO"/>
    <property type="match status" value="1"/>
</dbReference>
<comment type="similarity">
    <text evidence="1 7">Belongs to the RecO family.</text>
</comment>
<protein>
    <recommendedName>
        <fullName evidence="2 7">DNA repair protein RecO</fullName>
    </recommendedName>
    <alternativeName>
        <fullName evidence="6 7">Recombination protein O</fullName>
    </alternativeName>
</protein>
<dbReference type="AlphaFoldDB" id="B9KXK9"/>
<dbReference type="PANTHER" id="PTHR33991">
    <property type="entry name" value="DNA REPAIR PROTEIN RECO"/>
    <property type="match status" value="1"/>
</dbReference>
<dbReference type="GO" id="GO:0006310">
    <property type="term" value="P:DNA recombination"/>
    <property type="evidence" value="ECO:0007669"/>
    <property type="project" value="UniProtKB-UniRule"/>
</dbReference>
<dbReference type="InterPro" id="IPR042242">
    <property type="entry name" value="RecO_C"/>
</dbReference>
<dbReference type="PANTHER" id="PTHR33991:SF1">
    <property type="entry name" value="DNA REPAIR PROTEIN RECO"/>
    <property type="match status" value="1"/>
</dbReference>
<evidence type="ECO:0000256" key="1">
    <source>
        <dbReference type="ARBA" id="ARBA00007452"/>
    </source>
</evidence>
<dbReference type="eggNOG" id="COG1381">
    <property type="taxonomic scope" value="Bacteria"/>
</dbReference>
<dbReference type="NCBIfam" id="TIGR00613">
    <property type="entry name" value="reco"/>
    <property type="match status" value="1"/>
</dbReference>
<name>B9KXK9_THERP</name>
<dbReference type="InterPro" id="IPR003717">
    <property type="entry name" value="RecO"/>
</dbReference>
<keyword evidence="3 7" id="KW-0227">DNA damage</keyword>
<dbReference type="InterPro" id="IPR022572">
    <property type="entry name" value="DNA_rep/recomb_RecO_N"/>
</dbReference>
<dbReference type="InterPro" id="IPR037278">
    <property type="entry name" value="ARFGAP/RecO"/>
</dbReference>
<evidence type="ECO:0000313" key="9">
    <source>
        <dbReference type="EMBL" id="ACM04992.1"/>
    </source>
</evidence>
<dbReference type="Gene3D" id="2.40.50.140">
    <property type="entry name" value="Nucleic acid-binding proteins"/>
    <property type="match status" value="1"/>
</dbReference>
<accession>B9KXK9</accession>
<evidence type="ECO:0000256" key="3">
    <source>
        <dbReference type="ARBA" id="ARBA00022763"/>
    </source>
</evidence>
<keyword evidence="4 7" id="KW-0233">DNA recombination</keyword>